<evidence type="ECO:0000256" key="1">
    <source>
        <dbReference type="ARBA" id="ARBA00002889"/>
    </source>
</evidence>
<dbReference type="FunCoup" id="A0A165IG23">
    <property type="interactions" value="152"/>
</dbReference>
<evidence type="ECO:0000256" key="5">
    <source>
        <dbReference type="ARBA" id="ARBA00023242"/>
    </source>
</evidence>
<accession>A0A165IG23</accession>
<dbReference type="InterPro" id="IPR019002">
    <property type="entry name" value="Ribosome_biogenesis_Nop16"/>
</dbReference>
<dbReference type="AlphaFoldDB" id="A0A165IG23"/>
<keyword evidence="8" id="KW-1185">Reference proteome</keyword>
<dbReference type="GO" id="GO:0042273">
    <property type="term" value="P:ribosomal large subunit biogenesis"/>
    <property type="evidence" value="ECO:0007669"/>
    <property type="project" value="TreeGrafter"/>
</dbReference>
<evidence type="ECO:0000256" key="3">
    <source>
        <dbReference type="ARBA" id="ARBA00008479"/>
    </source>
</evidence>
<evidence type="ECO:0000256" key="4">
    <source>
        <dbReference type="ARBA" id="ARBA00015522"/>
    </source>
</evidence>
<comment type="subcellular location">
    <subcellularLocation>
        <location evidence="2">Nucleus</location>
        <location evidence="2">Nucleolus</location>
    </subcellularLocation>
</comment>
<feature type="region of interest" description="Disordered" evidence="6">
    <location>
        <begin position="1"/>
        <end position="45"/>
    </location>
</feature>
<dbReference type="Proteomes" id="UP000077266">
    <property type="component" value="Unassembled WGS sequence"/>
</dbReference>
<name>A0A165IG23_EXIGL</name>
<organism evidence="7 8">
    <name type="scientific">Exidia glandulosa HHB12029</name>
    <dbReference type="NCBI Taxonomy" id="1314781"/>
    <lineage>
        <taxon>Eukaryota</taxon>
        <taxon>Fungi</taxon>
        <taxon>Dikarya</taxon>
        <taxon>Basidiomycota</taxon>
        <taxon>Agaricomycotina</taxon>
        <taxon>Agaricomycetes</taxon>
        <taxon>Auriculariales</taxon>
        <taxon>Exidiaceae</taxon>
        <taxon>Exidia</taxon>
    </lineage>
</organism>
<dbReference type="Pfam" id="PF09420">
    <property type="entry name" value="Nop16"/>
    <property type="match status" value="1"/>
</dbReference>
<evidence type="ECO:0000313" key="8">
    <source>
        <dbReference type="Proteomes" id="UP000077266"/>
    </source>
</evidence>
<dbReference type="PANTHER" id="PTHR13243">
    <property type="entry name" value="HSPC111 PROTEIN-RELATED"/>
    <property type="match status" value="1"/>
</dbReference>
<comment type="function">
    <text evidence="1">Involved in the biogenesis of the 60S ribosomal subunit.</text>
</comment>
<reference evidence="7 8" key="1">
    <citation type="journal article" date="2016" name="Mol. Biol. Evol.">
        <title>Comparative Genomics of Early-Diverging Mushroom-Forming Fungi Provides Insights into the Origins of Lignocellulose Decay Capabilities.</title>
        <authorList>
            <person name="Nagy L.G."/>
            <person name="Riley R."/>
            <person name="Tritt A."/>
            <person name="Adam C."/>
            <person name="Daum C."/>
            <person name="Floudas D."/>
            <person name="Sun H."/>
            <person name="Yadav J.S."/>
            <person name="Pangilinan J."/>
            <person name="Larsson K.H."/>
            <person name="Matsuura K."/>
            <person name="Barry K."/>
            <person name="Labutti K."/>
            <person name="Kuo R."/>
            <person name="Ohm R.A."/>
            <person name="Bhattacharya S.S."/>
            <person name="Shirouzu T."/>
            <person name="Yoshinaga Y."/>
            <person name="Martin F.M."/>
            <person name="Grigoriev I.V."/>
            <person name="Hibbett D.S."/>
        </authorList>
    </citation>
    <scope>NUCLEOTIDE SEQUENCE [LARGE SCALE GENOMIC DNA]</scope>
    <source>
        <strain evidence="7 8">HHB12029</strain>
    </source>
</reference>
<evidence type="ECO:0000256" key="2">
    <source>
        <dbReference type="ARBA" id="ARBA00004604"/>
    </source>
</evidence>
<dbReference type="GO" id="GO:0005730">
    <property type="term" value="C:nucleolus"/>
    <property type="evidence" value="ECO:0007669"/>
    <property type="project" value="UniProtKB-SubCell"/>
</dbReference>
<evidence type="ECO:0000313" key="7">
    <source>
        <dbReference type="EMBL" id="KZV93352.1"/>
    </source>
</evidence>
<dbReference type="PANTHER" id="PTHR13243:SF1">
    <property type="entry name" value="NUCLEOLAR PROTEIN 16"/>
    <property type="match status" value="1"/>
</dbReference>
<feature type="compositionally biased region" description="Low complexity" evidence="6">
    <location>
        <begin position="66"/>
        <end position="84"/>
    </location>
</feature>
<dbReference type="STRING" id="1314781.A0A165IG23"/>
<sequence length="200" mass="21513">MANPRQRRKRHGQAKVKSSRRQQKNLKKMPPIRGPKALQDSWDNDKTVRQNYAALGLVESFSVTRTSATAPQTQAGTSTGTAGPLAPGRGRIIRDADGNVVGVELPQEPDADDAPEPSTVTAASSGGGDANPVVRALEQLAATSAPKSRHASRGEVALMKELQKTYGDDYSAMAKDRRRNVWQRTAGELRRSMAKSGLIA</sequence>
<keyword evidence="5" id="KW-0539">Nucleus</keyword>
<proteinExistence type="inferred from homology"/>
<protein>
    <recommendedName>
        <fullName evidence="4">Nucleolar protein 16</fullName>
    </recommendedName>
</protein>
<feature type="region of interest" description="Disordered" evidence="6">
    <location>
        <begin position="65"/>
        <end position="134"/>
    </location>
</feature>
<dbReference type="InParanoid" id="A0A165IG23"/>
<comment type="similarity">
    <text evidence="3">Belongs to the NOP16 family.</text>
</comment>
<gene>
    <name evidence="7" type="ORF">EXIGLDRAFT_768128</name>
</gene>
<dbReference type="EMBL" id="KV425991">
    <property type="protein sequence ID" value="KZV93352.1"/>
    <property type="molecule type" value="Genomic_DNA"/>
</dbReference>
<dbReference type="OrthoDB" id="285729at2759"/>
<evidence type="ECO:0000256" key="6">
    <source>
        <dbReference type="SAM" id="MobiDB-lite"/>
    </source>
</evidence>
<feature type="compositionally biased region" description="Basic residues" evidence="6">
    <location>
        <begin position="1"/>
        <end position="27"/>
    </location>
</feature>